<keyword evidence="3" id="KW-1185">Reference proteome</keyword>
<proteinExistence type="inferred from homology"/>
<dbReference type="Proteomes" id="UP000638648">
    <property type="component" value="Unassembled WGS sequence"/>
</dbReference>
<dbReference type="PANTHER" id="PTHR35983">
    <property type="entry name" value="UPF0166 PROTEIN TM_0021"/>
    <property type="match status" value="1"/>
</dbReference>
<comment type="similarity">
    <text evidence="1">Belongs to the UPF0166 family.</text>
</comment>
<dbReference type="Pfam" id="PF02641">
    <property type="entry name" value="DUF190"/>
    <property type="match status" value="1"/>
</dbReference>
<dbReference type="SUPFAM" id="SSF54913">
    <property type="entry name" value="GlnB-like"/>
    <property type="match status" value="1"/>
</dbReference>
<dbReference type="AlphaFoldDB" id="A0A927MZM2"/>
<dbReference type="InterPro" id="IPR011322">
    <property type="entry name" value="N-reg_PII-like_a/b"/>
</dbReference>
<accession>A0A927MZM2</accession>
<dbReference type="PANTHER" id="PTHR35983:SF1">
    <property type="entry name" value="UPF0166 PROTEIN TM_0021"/>
    <property type="match status" value="1"/>
</dbReference>
<reference evidence="2" key="1">
    <citation type="submission" date="2020-10" db="EMBL/GenBank/DDBJ databases">
        <title>Sequencing the genomes of 1000 actinobacteria strains.</title>
        <authorList>
            <person name="Klenk H.-P."/>
        </authorList>
    </citation>
    <scope>NUCLEOTIDE SEQUENCE</scope>
    <source>
        <strain evidence="2">DSM 45354</strain>
    </source>
</reference>
<evidence type="ECO:0000313" key="3">
    <source>
        <dbReference type="Proteomes" id="UP000638648"/>
    </source>
</evidence>
<dbReference type="InterPro" id="IPR015867">
    <property type="entry name" value="N-reg_PII/ATP_PRibTrfase_C"/>
</dbReference>
<dbReference type="RefSeq" id="WP_192753058.1">
    <property type="nucleotide sequence ID" value="NZ_BAABJL010000156.1"/>
</dbReference>
<dbReference type="EMBL" id="JADBEM010000001">
    <property type="protein sequence ID" value="MBE1609489.1"/>
    <property type="molecule type" value="Genomic_DNA"/>
</dbReference>
<gene>
    <name evidence="2" type="ORF">HEB94_006337</name>
</gene>
<sequence length="114" mass="12507">MNPIEGPAKRLSVFVDEDDLWQHRPVYAEIVARAREAGLAGATVIRGIEGYGASRRLHTGRFLSLSEDLPLTVIIVDVAERIEAFLPGLDELLVNGGLVIVEDVEVVRYVGRQA</sequence>
<comment type="caution">
    <text evidence="2">The sequence shown here is derived from an EMBL/GenBank/DDBJ whole genome shotgun (WGS) entry which is preliminary data.</text>
</comment>
<evidence type="ECO:0000256" key="1">
    <source>
        <dbReference type="ARBA" id="ARBA00010554"/>
    </source>
</evidence>
<dbReference type="InterPro" id="IPR003793">
    <property type="entry name" value="UPF0166"/>
</dbReference>
<name>A0A927MZM2_9ACTN</name>
<protein>
    <submittedName>
        <fullName evidence="2">PII-like signaling protein</fullName>
    </submittedName>
</protein>
<organism evidence="2 3">
    <name type="scientific">Actinopolymorpha pittospori</name>
    <dbReference type="NCBI Taxonomy" id="648752"/>
    <lineage>
        <taxon>Bacteria</taxon>
        <taxon>Bacillati</taxon>
        <taxon>Actinomycetota</taxon>
        <taxon>Actinomycetes</taxon>
        <taxon>Propionibacteriales</taxon>
        <taxon>Actinopolymorphaceae</taxon>
        <taxon>Actinopolymorpha</taxon>
    </lineage>
</organism>
<dbReference type="Gene3D" id="3.30.70.120">
    <property type="match status" value="1"/>
</dbReference>
<evidence type="ECO:0000313" key="2">
    <source>
        <dbReference type="EMBL" id="MBE1609489.1"/>
    </source>
</evidence>